<keyword evidence="1" id="KW-1133">Transmembrane helix</keyword>
<evidence type="ECO:0000256" key="1">
    <source>
        <dbReference type="SAM" id="Phobius"/>
    </source>
</evidence>
<feature type="transmembrane region" description="Helical" evidence="1">
    <location>
        <begin position="35"/>
        <end position="61"/>
    </location>
</feature>
<gene>
    <name evidence="2" type="ORF">PVAP13_2KG050700</name>
</gene>
<comment type="caution">
    <text evidence="2">The sequence shown here is derived from an EMBL/GenBank/DDBJ whole genome shotgun (WGS) entry which is preliminary data.</text>
</comment>
<reference evidence="2 3" key="1">
    <citation type="submission" date="2020-05" db="EMBL/GenBank/DDBJ databases">
        <title>WGS assembly of Panicum virgatum.</title>
        <authorList>
            <person name="Lovell J.T."/>
            <person name="Jenkins J."/>
            <person name="Shu S."/>
            <person name="Juenger T.E."/>
            <person name="Schmutz J."/>
        </authorList>
    </citation>
    <scope>NUCLEOTIDE SEQUENCE [LARGE SCALE GENOMIC DNA]</scope>
    <source>
        <strain evidence="3">cv. AP13</strain>
    </source>
</reference>
<keyword evidence="3" id="KW-1185">Reference proteome</keyword>
<dbReference type="Proteomes" id="UP000823388">
    <property type="component" value="Chromosome 2K"/>
</dbReference>
<evidence type="ECO:0000313" key="2">
    <source>
        <dbReference type="EMBL" id="KAG2639908.1"/>
    </source>
</evidence>
<proteinExistence type="predicted"/>
<sequence length="154" mass="16607">MSTGDFAVLDSFPGVLLVSDEFFIQKSVRRVVLRFVPGGFFVGELCVSLLLILSVLVVPVLPGVSSILGSHGGRRSRDSMWLGLLCAFVADRMVLVPSFDLVRLKGGTTNLMWLVVCFISAKGWELPVFPVCGIWIPAVGFAGGGGELRRLLLP</sequence>
<dbReference type="AlphaFoldDB" id="A0A8T0VXS5"/>
<dbReference type="EMBL" id="CM029039">
    <property type="protein sequence ID" value="KAG2639908.1"/>
    <property type="molecule type" value="Genomic_DNA"/>
</dbReference>
<name>A0A8T0VXS5_PANVG</name>
<protein>
    <submittedName>
        <fullName evidence="2">Uncharacterized protein</fullName>
    </submittedName>
</protein>
<feature type="transmembrane region" description="Helical" evidence="1">
    <location>
        <begin position="81"/>
        <end position="102"/>
    </location>
</feature>
<accession>A0A8T0VXS5</accession>
<keyword evidence="1" id="KW-0472">Membrane</keyword>
<keyword evidence="1" id="KW-0812">Transmembrane</keyword>
<evidence type="ECO:0000313" key="3">
    <source>
        <dbReference type="Proteomes" id="UP000823388"/>
    </source>
</evidence>
<organism evidence="2 3">
    <name type="scientific">Panicum virgatum</name>
    <name type="common">Blackwell switchgrass</name>
    <dbReference type="NCBI Taxonomy" id="38727"/>
    <lineage>
        <taxon>Eukaryota</taxon>
        <taxon>Viridiplantae</taxon>
        <taxon>Streptophyta</taxon>
        <taxon>Embryophyta</taxon>
        <taxon>Tracheophyta</taxon>
        <taxon>Spermatophyta</taxon>
        <taxon>Magnoliopsida</taxon>
        <taxon>Liliopsida</taxon>
        <taxon>Poales</taxon>
        <taxon>Poaceae</taxon>
        <taxon>PACMAD clade</taxon>
        <taxon>Panicoideae</taxon>
        <taxon>Panicodae</taxon>
        <taxon>Paniceae</taxon>
        <taxon>Panicinae</taxon>
        <taxon>Panicum</taxon>
        <taxon>Panicum sect. Hiantes</taxon>
    </lineage>
</organism>